<dbReference type="Proteomes" id="UP000179797">
    <property type="component" value="Unassembled WGS sequence"/>
</dbReference>
<evidence type="ECO:0000259" key="1">
    <source>
        <dbReference type="Pfam" id="PF18962"/>
    </source>
</evidence>
<dbReference type="InterPro" id="IPR053139">
    <property type="entry name" value="Surface_bspA-like"/>
</dbReference>
<dbReference type="InterPro" id="IPR026906">
    <property type="entry name" value="LRR_5"/>
</dbReference>
<dbReference type="EMBL" id="JRYR02000002">
    <property type="protein sequence ID" value="OHX63897.1"/>
    <property type="molecule type" value="Genomic_DNA"/>
</dbReference>
<feature type="domain" description="Secretion system C-terminal sorting" evidence="1">
    <location>
        <begin position="1223"/>
        <end position="1289"/>
    </location>
</feature>
<reference evidence="2 3" key="1">
    <citation type="journal article" date="2012" name="Int. J. Syst. Evol. Microbiol.">
        <title>Flammeovirga pacifica sp. nov., isolated from deep-sea sediment.</title>
        <authorList>
            <person name="Xu H."/>
            <person name="Fu Y."/>
            <person name="Yang N."/>
            <person name="Ding Z."/>
            <person name="Lai Q."/>
            <person name="Zeng R."/>
        </authorList>
    </citation>
    <scope>NUCLEOTIDE SEQUENCE [LARGE SCALE GENOMIC DNA]</scope>
    <source>
        <strain evidence="3">DSM 24597 / LMG 26175 / WPAGA1</strain>
    </source>
</reference>
<dbReference type="Pfam" id="PF18962">
    <property type="entry name" value="Por_Secre_tail"/>
    <property type="match status" value="1"/>
</dbReference>
<gene>
    <name evidence="2" type="ORF">NH26_20000</name>
</gene>
<sequence length="1291" mass="147023">MLNKLFKVKQLIQLLVLIILPTISFSQSYTLKDKDVYIANGYIQSCSYNFENKEIIIPSVLNGQTVIGIEPNEIERGVFNNKGIRGISLPTTLKVIGSYAFSNNSLIEISLPSSVEEVQEGAFSNNEIVSFEIHPELKVIGHAAFSKNKITSLELKNTVNTIAPYAFADNQIENLIIESGIDTLNMYLFASNKIREVVLPASLKNLKKGVFSNNPIETLLLPHNTDPYFSGWVNSTGQVFQGGDQLNALDEEYRSIKSYTLLDDDVVIENGEITSVNFEEIYNHIIIPETLNGQTVIKIADKYSLEEGVFAFKGLNFIQLPQTLESIGRYAFTNNQLLGIDIPNSVTSIGVRAFWVNHLTYINYSDNIEFLGKYCFSSNDLTEVRIPSKIKVLERDVFSYNKISKIHFNEVLETIGIECFYHNQLEELILPESVKRVLSSGFSFNRLEKVTFPEKLKILDVFAFNSNNLSEINLPSEMDSIMDHVFLNNPVKTFKLPKHINPEFIIWYDSYTETLFDPDTEISTSAKGYVALINKEYPESNFIVEDGYIKYVNLNSWYNKKLCIKIPEKLHGETIIGIGTYVFAGDNIYGISLPNTIKEIKEHAFEGNYLRKVVLPQSLEKIEQGAFRNNLLREVVFLTDKLTKIEKNVFRTNKLKTINLPSSIQHIGDNAFSHNHLQSLTLEENITSLSSNAFDFNKIEELSIPRSIKEIPYACFRNNNLKTLNIPHITTIDSYAFSSNDLTEIQLPENLRRINSKAFYDNPIKEYKLPLIEDSLFVEWIDINRKLSIPIDSLIHTNTDYDQVAFFRYSVTINDVKINDNYITGTKKLINQPHIHIPKSIGGTEIFGIKSDNWASPFVNQWVKSVTLEEGILELGQNAFKYLGLESVELPSTIHTIGNSAFSSNKLNEIDLPEHLSFLGVRAFEKNNLTKVKIPISIKNIPFNCFNDNLINEVDFHESINEFEPGCFSNNQLEHVVLPQNTIKVGYKAFDNNKIKYIVLTKPISKNFVEWNGYDDEFYEHKFYSAKDTIYRFDKTYTALFRKDLIQDYATINNDTLTSYHDDQNGIYHLYCSDEFYNTKIKVLGNSVFGSEIVRSIYFDEGLLELEKKALKGIGLIDIQLPSTLKIIGEESLANNELDSIFLPESIEFIAGGAFLGNNFDSFNLPIINDPDFLFWSDDRGNELSNGAQVSDFISSYIAVYVGDVNLEKPTSIYDKSLEQLIVYPNPTNGKLQIKNLKKDCLIQIYNTQGKLLQNEKISTENQLNIEGQPGVYILKVITEHHSKTFKVIKN</sequence>
<name>A0A1S1YS96_FLAPC</name>
<comment type="caution">
    <text evidence="2">The sequence shown here is derived from an EMBL/GenBank/DDBJ whole genome shotgun (WGS) entry which is preliminary data.</text>
</comment>
<protein>
    <recommendedName>
        <fullName evidence="1">Secretion system C-terminal sorting domain-containing protein</fullName>
    </recommendedName>
</protein>
<dbReference type="PANTHER" id="PTHR45661:SF3">
    <property type="entry name" value="IG-LIKE DOMAIN-CONTAINING PROTEIN"/>
    <property type="match status" value="1"/>
</dbReference>
<dbReference type="InterPro" id="IPR032675">
    <property type="entry name" value="LRR_dom_sf"/>
</dbReference>
<keyword evidence="3" id="KW-1185">Reference proteome</keyword>
<proteinExistence type="predicted"/>
<dbReference type="InterPro" id="IPR026444">
    <property type="entry name" value="Secre_tail"/>
</dbReference>
<accession>A0A1S1YS96</accession>
<dbReference type="Gene3D" id="3.80.10.10">
    <property type="entry name" value="Ribonuclease Inhibitor"/>
    <property type="match status" value="7"/>
</dbReference>
<dbReference type="SUPFAM" id="SSF52058">
    <property type="entry name" value="L domain-like"/>
    <property type="match status" value="1"/>
</dbReference>
<organism evidence="2 3">
    <name type="scientific">Flammeovirga pacifica</name>
    <dbReference type="NCBI Taxonomy" id="915059"/>
    <lineage>
        <taxon>Bacteria</taxon>
        <taxon>Pseudomonadati</taxon>
        <taxon>Bacteroidota</taxon>
        <taxon>Cytophagia</taxon>
        <taxon>Cytophagales</taxon>
        <taxon>Flammeovirgaceae</taxon>
        <taxon>Flammeovirga</taxon>
    </lineage>
</organism>
<dbReference type="STRING" id="915059.NH26_20000"/>
<dbReference type="PANTHER" id="PTHR45661">
    <property type="entry name" value="SURFACE ANTIGEN"/>
    <property type="match status" value="1"/>
</dbReference>
<evidence type="ECO:0000313" key="3">
    <source>
        <dbReference type="Proteomes" id="UP000179797"/>
    </source>
</evidence>
<dbReference type="Pfam" id="PF13306">
    <property type="entry name" value="LRR_5"/>
    <property type="match status" value="5"/>
</dbReference>
<evidence type="ECO:0000313" key="2">
    <source>
        <dbReference type="EMBL" id="OHX63897.1"/>
    </source>
</evidence>
<dbReference type="NCBIfam" id="TIGR04183">
    <property type="entry name" value="Por_Secre_tail"/>
    <property type="match status" value="1"/>
</dbReference>